<gene>
    <name evidence="2" type="ORF">AKL02_003035</name>
</gene>
<keyword evidence="1" id="KW-1133">Transmembrane helix</keyword>
<evidence type="ECO:0000313" key="3">
    <source>
        <dbReference type="Proteomes" id="UP000192422"/>
    </source>
</evidence>
<feature type="transmembrane region" description="Helical" evidence="1">
    <location>
        <begin position="42"/>
        <end position="62"/>
    </location>
</feature>
<feature type="transmembrane region" description="Helical" evidence="1">
    <location>
        <begin position="12"/>
        <end position="36"/>
    </location>
</feature>
<evidence type="ECO:0008006" key="4">
    <source>
        <dbReference type="Google" id="ProtNLM"/>
    </source>
</evidence>
<organism evidence="2 3">
    <name type="scientific">Thioclava electrotropha</name>
    <dbReference type="NCBI Taxonomy" id="1549850"/>
    <lineage>
        <taxon>Bacteria</taxon>
        <taxon>Pseudomonadati</taxon>
        <taxon>Pseudomonadota</taxon>
        <taxon>Alphaproteobacteria</taxon>
        <taxon>Rhodobacterales</taxon>
        <taxon>Paracoccaceae</taxon>
        <taxon>Thioclava</taxon>
    </lineage>
</organism>
<dbReference type="EMBL" id="CP053562">
    <property type="protein sequence ID" value="QPZ89966.1"/>
    <property type="molecule type" value="Genomic_DNA"/>
</dbReference>
<keyword evidence="1" id="KW-0472">Membrane</keyword>
<proteinExistence type="predicted"/>
<evidence type="ECO:0000256" key="1">
    <source>
        <dbReference type="SAM" id="Phobius"/>
    </source>
</evidence>
<reference evidence="2 3" key="1">
    <citation type="submission" date="2020-05" db="EMBL/GenBank/DDBJ databases">
        <title>Thioclava electrotropha strain Elox9 finished genome.</title>
        <authorList>
            <person name="Rowe A.R."/>
            <person name="Wilbanks E.G."/>
        </authorList>
    </citation>
    <scope>NUCLEOTIDE SEQUENCE [LARGE SCALE GENOMIC DNA]</scope>
    <source>
        <strain evidence="2 3">Elox9</strain>
    </source>
</reference>
<dbReference type="RefSeq" id="WP_083077662.1">
    <property type="nucleotide sequence ID" value="NZ_CP053562.1"/>
</dbReference>
<sequence>MITQDYKLARSILNFIAFVGWFGLLMGVALVFIAFAASDGEVIYSIYGGSVAIAGLGLVLAAQIASAQIDTAENTRKLVELLSAERGA</sequence>
<keyword evidence="3" id="KW-1185">Reference proteome</keyword>
<dbReference type="Proteomes" id="UP000192422">
    <property type="component" value="Chromosome"/>
</dbReference>
<accession>A0ABX6YQ82</accession>
<protein>
    <recommendedName>
        <fullName evidence="4">YiaAB two helix domain-containing protein</fullName>
    </recommendedName>
</protein>
<name>A0ABX6YQ82_9RHOB</name>
<evidence type="ECO:0000313" key="2">
    <source>
        <dbReference type="EMBL" id="QPZ89966.1"/>
    </source>
</evidence>
<keyword evidence="1" id="KW-0812">Transmembrane</keyword>